<keyword evidence="3" id="KW-1185">Reference proteome</keyword>
<dbReference type="STRING" id="1231657.A0A1Y1Z7G9"/>
<dbReference type="GO" id="GO:0016491">
    <property type="term" value="F:oxidoreductase activity"/>
    <property type="evidence" value="ECO:0007669"/>
    <property type="project" value="UniProtKB-KW"/>
</dbReference>
<dbReference type="Proteomes" id="UP000193144">
    <property type="component" value="Unassembled WGS sequence"/>
</dbReference>
<reference evidence="2 3" key="1">
    <citation type="submission" date="2016-07" db="EMBL/GenBank/DDBJ databases">
        <title>Pervasive Adenine N6-methylation of Active Genes in Fungi.</title>
        <authorList>
            <consortium name="DOE Joint Genome Institute"/>
            <person name="Mondo S.J."/>
            <person name="Dannebaum R.O."/>
            <person name="Kuo R.C."/>
            <person name="Labutti K."/>
            <person name="Haridas S."/>
            <person name="Kuo A."/>
            <person name="Salamov A."/>
            <person name="Ahrendt S.R."/>
            <person name="Lipzen A."/>
            <person name="Sullivan W."/>
            <person name="Andreopoulos W.B."/>
            <person name="Clum A."/>
            <person name="Lindquist E."/>
            <person name="Daum C."/>
            <person name="Ramamoorthy G.K."/>
            <person name="Gryganskyi A."/>
            <person name="Culley D."/>
            <person name="Magnuson J.K."/>
            <person name="James T.Y."/>
            <person name="O'Malley M.A."/>
            <person name="Stajich J.E."/>
            <person name="Spatafora J.W."/>
            <person name="Visel A."/>
            <person name="Grigoriev I.V."/>
        </authorList>
    </citation>
    <scope>NUCLEOTIDE SEQUENCE [LARGE SCALE GENOMIC DNA]</scope>
    <source>
        <strain evidence="2 3">CBS 115471</strain>
    </source>
</reference>
<accession>A0A1Y1Z7G9</accession>
<gene>
    <name evidence="2" type="ORF">BCR34DRAFT_626701</name>
</gene>
<keyword evidence="1" id="KW-0560">Oxidoreductase</keyword>
<dbReference type="OrthoDB" id="542013at2759"/>
<dbReference type="InterPro" id="IPR002347">
    <property type="entry name" value="SDR_fam"/>
</dbReference>
<dbReference type="PANTHER" id="PTHR43157:SF22">
    <property type="entry name" value="SHORT-CHAIN DEHYDROGENASE_REDUCTASE PHMF"/>
    <property type="match status" value="1"/>
</dbReference>
<dbReference type="EMBL" id="MCFA01000118">
    <property type="protein sequence ID" value="ORY06222.1"/>
    <property type="molecule type" value="Genomic_DNA"/>
</dbReference>
<dbReference type="AlphaFoldDB" id="A0A1Y1Z7G9"/>
<comment type="caution">
    <text evidence="2">The sequence shown here is derived from an EMBL/GenBank/DDBJ whole genome shotgun (WGS) entry which is preliminary data.</text>
</comment>
<protein>
    <submittedName>
        <fullName evidence="2">Short-chain dehydrogenase/reductase family protein-like protein</fullName>
    </submittedName>
</protein>
<evidence type="ECO:0000313" key="2">
    <source>
        <dbReference type="EMBL" id="ORY06222.1"/>
    </source>
</evidence>
<dbReference type="SUPFAM" id="SSF51735">
    <property type="entry name" value="NAD(P)-binding Rossmann-fold domains"/>
    <property type="match status" value="1"/>
</dbReference>
<dbReference type="PANTHER" id="PTHR43157">
    <property type="entry name" value="PHOSPHATIDYLINOSITOL-GLYCAN BIOSYNTHESIS CLASS F PROTEIN-RELATED"/>
    <property type="match status" value="1"/>
</dbReference>
<dbReference type="Pfam" id="PF00106">
    <property type="entry name" value="adh_short"/>
    <property type="match status" value="1"/>
</dbReference>
<dbReference type="PRINTS" id="PR00081">
    <property type="entry name" value="GDHRDH"/>
</dbReference>
<organism evidence="2 3">
    <name type="scientific">Clohesyomyces aquaticus</name>
    <dbReference type="NCBI Taxonomy" id="1231657"/>
    <lineage>
        <taxon>Eukaryota</taxon>
        <taxon>Fungi</taxon>
        <taxon>Dikarya</taxon>
        <taxon>Ascomycota</taxon>
        <taxon>Pezizomycotina</taxon>
        <taxon>Dothideomycetes</taxon>
        <taxon>Pleosporomycetidae</taxon>
        <taxon>Pleosporales</taxon>
        <taxon>Lindgomycetaceae</taxon>
        <taxon>Clohesyomyces</taxon>
    </lineage>
</organism>
<name>A0A1Y1Z7G9_9PLEO</name>
<dbReference type="InterPro" id="IPR036291">
    <property type="entry name" value="NAD(P)-bd_dom_sf"/>
</dbReference>
<proteinExistence type="predicted"/>
<evidence type="ECO:0000256" key="1">
    <source>
        <dbReference type="ARBA" id="ARBA00023002"/>
    </source>
</evidence>
<sequence length="332" mass="35381">MIKYKWFNPPKDVTSESYTGRIVIVTGSNTGMGLEAAAKFAQLGALKVILAVRDISKGEIAKSLIETRTGNKDQLEVWKLDMNSFDSVVAFAERAKALPHLDVVVLNAGVRKIAFIQSPEGWEETLQVNTLSSALLGILLLPKLKASNPSPGSGGKIPVLEFVNSGMHTSAIIKPSILASTDKGILEAYNEVENFNGGTAYGLSKLFLMFVAAHLAAGTNSANVIVTSMCPGAVKTDIARDFNFPGAGVILRVFFALFANSAEAGSRMIVSGTAAGEKAHGGFWQHDQVKPEAPTLVGEKNKEIGERVWKEIIGILADKVSEVKGVLEGLGR</sequence>
<evidence type="ECO:0000313" key="3">
    <source>
        <dbReference type="Proteomes" id="UP000193144"/>
    </source>
</evidence>
<dbReference type="Gene3D" id="3.40.50.720">
    <property type="entry name" value="NAD(P)-binding Rossmann-like Domain"/>
    <property type="match status" value="1"/>
</dbReference>